<accession>A0ABT7UGZ6</accession>
<comment type="caution">
    <text evidence="1">The sequence shown here is derived from an EMBL/GenBank/DDBJ whole genome shotgun (WGS) entry which is preliminary data.</text>
</comment>
<evidence type="ECO:0008006" key="3">
    <source>
        <dbReference type="Google" id="ProtNLM"/>
    </source>
</evidence>
<reference evidence="1 2" key="2">
    <citation type="submission" date="2023-06" db="EMBL/GenBank/DDBJ databases">
        <authorList>
            <person name="Zeman M."/>
            <person name="Kubasova T."/>
            <person name="Jahodarova E."/>
            <person name="Nykrynova M."/>
            <person name="Rychlik I."/>
        </authorList>
    </citation>
    <scope>NUCLEOTIDE SEQUENCE [LARGE SCALE GENOMIC DNA]</scope>
    <source>
        <strain evidence="1 2">ET341</strain>
    </source>
</reference>
<protein>
    <recommendedName>
        <fullName evidence="3">DUF4363 domain-containing protein</fullName>
    </recommendedName>
</protein>
<reference evidence="2" key="1">
    <citation type="submission" date="2023-06" db="EMBL/GenBank/DDBJ databases">
        <title>Identification and characterization of horizontal gene transfer across gut microbiota members of farm animals based on homology search.</title>
        <authorList>
            <person name="Zeman M."/>
            <person name="Kubasova T."/>
            <person name="Jahodarova E."/>
            <person name="Nykrynova M."/>
            <person name="Rychlik I."/>
        </authorList>
    </citation>
    <scope>NUCLEOTIDE SEQUENCE [LARGE SCALE GENOMIC DNA]</scope>
    <source>
        <strain evidence="2">ET341</strain>
    </source>
</reference>
<name>A0ABT7UGZ6_9FIRM</name>
<dbReference type="RefSeq" id="WP_289527366.1">
    <property type="nucleotide sequence ID" value="NZ_JAUDCK010000008.1"/>
</dbReference>
<evidence type="ECO:0000313" key="2">
    <source>
        <dbReference type="Proteomes" id="UP001529275"/>
    </source>
</evidence>
<sequence length="123" mass="14552">MKKIVIGLIAAFFFIGIYFYVTGQRASVLEKELVTDIFHEIQISQKSLEDILHQDMTQESVDEVWLRISELCDYGYDLDRLNEYQRNFWLVFHFLGETGSGGIEQFFIMVMNLLNLHFILYKL</sequence>
<proteinExistence type="predicted"/>
<dbReference type="EMBL" id="JAUDCK010000008">
    <property type="protein sequence ID" value="MDM8195415.1"/>
    <property type="molecule type" value="Genomic_DNA"/>
</dbReference>
<organism evidence="1 2">
    <name type="scientific">Massilimicrobiota timonensis</name>
    <dbReference type="NCBI Taxonomy" id="1776392"/>
    <lineage>
        <taxon>Bacteria</taxon>
        <taxon>Bacillati</taxon>
        <taxon>Bacillota</taxon>
        <taxon>Erysipelotrichia</taxon>
        <taxon>Erysipelotrichales</taxon>
        <taxon>Erysipelotrichaceae</taxon>
        <taxon>Massilimicrobiota</taxon>
    </lineage>
</organism>
<dbReference type="Proteomes" id="UP001529275">
    <property type="component" value="Unassembled WGS sequence"/>
</dbReference>
<evidence type="ECO:0000313" key="1">
    <source>
        <dbReference type="EMBL" id="MDM8195415.1"/>
    </source>
</evidence>
<gene>
    <name evidence="1" type="ORF">QUV98_03670</name>
</gene>
<keyword evidence="2" id="KW-1185">Reference proteome</keyword>